<dbReference type="EMBL" id="RBZP01000002">
    <property type="protein sequence ID" value="RKQ35590.1"/>
    <property type="molecule type" value="Genomic_DNA"/>
</dbReference>
<dbReference type="InterPro" id="IPR001387">
    <property type="entry name" value="Cro/C1-type_HTH"/>
</dbReference>
<protein>
    <submittedName>
        <fullName evidence="3">XRE family transcriptional regulator</fullName>
    </submittedName>
</protein>
<dbReference type="OrthoDB" id="1859224at2"/>
<dbReference type="InterPro" id="IPR050807">
    <property type="entry name" value="TransReg_Diox_bact_type"/>
</dbReference>
<dbReference type="SMART" id="SM00530">
    <property type="entry name" value="HTH_XRE"/>
    <property type="match status" value="1"/>
</dbReference>
<feature type="domain" description="HTH cro/C1-type" evidence="2">
    <location>
        <begin position="6"/>
        <end position="61"/>
    </location>
</feature>
<reference evidence="3 4" key="1">
    <citation type="journal article" date="2016" name="Int. J. Syst. Evol. Microbiol.">
        <title>Oceanobacillus halophilus sp. nov., a novel moderately halophilic bacterium from a hypersaline lake.</title>
        <authorList>
            <person name="Amoozegar M.A."/>
            <person name="Bagheri M."/>
            <person name="Makhdoumi A."/>
            <person name="Nikou M.M."/>
            <person name="Fazeli S.A.S."/>
            <person name="Schumann P."/>
            <person name="Sproer C."/>
            <person name="Sanchez-Porro C."/>
            <person name="Ventosa A."/>
        </authorList>
    </citation>
    <scope>NUCLEOTIDE SEQUENCE [LARGE SCALE GENOMIC DNA]</scope>
    <source>
        <strain evidence="3 4">DSM 23996</strain>
    </source>
</reference>
<dbReference type="PANTHER" id="PTHR46797">
    <property type="entry name" value="HTH-TYPE TRANSCRIPTIONAL REGULATOR"/>
    <property type="match status" value="1"/>
</dbReference>
<dbReference type="AlphaFoldDB" id="A0A495A6Z7"/>
<evidence type="ECO:0000313" key="3">
    <source>
        <dbReference type="EMBL" id="RKQ35590.1"/>
    </source>
</evidence>
<evidence type="ECO:0000259" key="2">
    <source>
        <dbReference type="PROSITE" id="PS50943"/>
    </source>
</evidence>
<dbReference type="GO" id="GO:0005829">
    <property type="term" value="C:cytosol"/>
    <property type="evidence" value="ECO:0007669"/>
    <property type="project" value="TreeGrafter"/>
</dbReference>
<comment type="caution">
    <text evidence="3">The sequence shown here is derived from an EMBL/GenBank/DDBJ whole genome shotgun (WGS) entry which is preliminary data.</text>
</comment>
<sequence length="81" mass="9217">MIGDNLKRVRLERGMSISQLAEEASVSKSYLSSIERNIQTNPSIQFIEKICLVLGISICDLINDDEKVKFKIDETWKKSKA</sequence>
<evidence type="ECO:0000313" key="4">
    <source>
        <dbReference type="Proteomes" id="UP000269301"/>
    </source>
</evidence>
<dbReference type="PANTHER" id="PTHR46797:SF13">
    <property type="entry name" value="HTH-TYPE TRANSCRIPTIONAL REGULATOR SINR"/>
    <property type="match status" value="1"/>
</dbReference>
<dbReference type="GO" id="GO:0003677">
    <property type="term" value="F:DNA binding"/>
    <property type="evidence" value="ECO:0007669"/>
    <property type="project" value="UniProtKB-KW"/>
</dbReference>
<evidence type="ECO:0000256" key="1">
    <source>
        <dbReference type="ARBA" id="ARBA00023125"/>
    </source>
</evidence>
<dbReference type="RefSeq" id="WP_121203221.1">
    <property type="nucleotide sequence ID" value="NZ_RBZP01000002.1"/>
</dbReference>
<proteinExistence type="predicted"/>
<dbReference type="CDD" id="cd00093">
    <property type="entry name" value="HTH_XRE"/>
    <property type="match status" value="1"/>
</dbReference>
<keyword evidence="1" id="KW-0238">DNA-binding</keyword>
<dbReference type="InterPro" id="IPR010982">
    <property type="entry name" value="Lambda_DNA-bd_dom_sf"/>
</dbReference>
<organism evidence="3 4">
    <name type="scientific">Oceanobacillus halophilus</name>
    <dbReference type="NCBI Taxonomy" id="930130"/>
    <lineage>
        <taxon>Bacteria</taxon>
        <taxon>Bacillati</taxon>
        <taxon>Bacillota</taxon>
        <taxon>Bacilli</taxon>
        <taxon>Bacillales</taxon>
        <taxon>Bacillaceae</taxon>
        <taxon>Oceanobacillus</taxon>
    </lineage>
</organism>
<dbReference type="Gene3D" id="1.10.260.40">
    <property type="entry name" value="lambda repressor-like DNA-binding domains"/>
    <property type="match status" value="1"/>
</dbReference>
<dbReference type="GO" id="GO:0003700">
    <property type="term" value="F:DNA-binding transcription factor activity"/>
    <property type="evidence" value="ECO:0007669"/>
    <property type="project" value="TreeGrafter"/>
</dbReference>
<accession>A0A495A6Z7</accession>
<gene>
    <name evidence="3" type="ORF">D8M06_04770</name>
</gene>
<dbReference type="Pfam" id="PF01381">
    <property type="entry name" value="HTH_3"/>
    <property type="match status" value="1"/>
</dbReference>
<keyword evidence="4" id="KW-1185">Reference proteome</keyword>
<dbReference type="SUPFAM" id="SSF47413">
    <property type="entry name" value="lambda repressor-like DNA-binding domains"/>
    <property type="match status" value="1"/>
</dbReference>
<dbReference type="PROSITE" id="PS50943">
    <property type="entry name" value="HTH_CROC1"/>
    <property type="match status" value="1"/>
</dbReference>
<name>A0A495A6Z7_9BACI</name>
<dbReference type="Proteomes" id="UP000269301">
    <property type="component" value="Unassembled WGS sequence"/>
</dbReference>